<name>A0A8A7K8J3_9FIRM</name>
<dbReference type="Pfam" id="PF01433">
    <property type="entry name" value="Peptidase_M1"/>
    <property type="match status" value="1"/>
</dbReference>
<dbReference type="RefSeq" id="WP_230869392.1">
    <property type="nucleotide sequence ID" value="NZ_CP046640.1"/>
</dbReference>
<dbReference type="KEGG" id="ifn:GM661_07155"/>
<keyword evidence="1" id="KW-0812">Transmembrane</keyword>
<feature type="domain" description="Peptidase M1 membrane alanine aminopeptidase" evidence="2">
    <location>
        <begin position="284"/>
        <end position="414"/>
    </location>
</feature>
<dbReference type="GO" id="GO:0008270">
    <property type="term" value="F:zinc ion binding"/>
    <property type="evidence" value="ECO:0007669"/>
    <property type="project" value="InterPro"/>
</dbReference>
<keyword evidence="1" id="KW-0472">Membrane</keyword>
<evidence type="ECO:0000256" key="1">
    <source>
        <dbReference type="SAM" id="Phobius"/>
    </source>
</evidence>
<dbReference type="InterPro" id="IPR014782">
    <property type="entry name" value="Peptidase_M1_dom"/>
</dbReference>
<keyword evidence="1" id="KW-1133">Transmembrane helix</keyword>
<keyword evidence="4" id="KW-1185">Reference proteome</keyword>
<evidence type="ECO:0000313" key="4">
    <source>
        <dbReference type="Proteomes" id="UP000665020"/>
    </source>
</evidence>
<gene>
    <name evidence="3" type="ORF">GM661_07155</name>
</gene>
<dbReference type="Gene3D" id="1.10.390.10">
    <property type="entry name" value="Neutral Protease Domain 2"/>
    <property type="match status" value="1"/>
</dbReference>
<dbReference type="InterPro" id="IPR027268">
    <property type="entry name" value="Peptidase_M4/M1_CTD_sf"/>
</dbReference>
<protein>
    <recommendedName>
        <fullName evidence="2">Peptidase M1 membrane alanine aminopeptidase domain-containing protein</fullName>
    </recommendedName>
</protein>
<reference evidence="3" key="1">
    <citation type="submission" date="2019-12" db="EMBL/GenBank/DDBJ databases">
        <authorList>
            <person name="zhang j."/>
            <person name="sun C.M."/>
        </authorList>
    </citation>
    <scope>NUCLEOTIDE SEQUENCE</scope>
    <source>
        <strain evidence="3">NS-1</strain>
    </source>
</reference>
<proteinExistence type="predicted"/>
<accession>A0A8A7K8J3</accession>
<dbReference type="Proteomes" id="UP000665020">
    <property type="component" value="Chromosome"/>
</dbReference>
<dbReference type="SUPFAM" id="SSF55486">
    <property type="entry name" value="Metalloproteases ('zincins'), catalytic domain"/>
    <property type="match status" value="1"/>
</dbReference>
<evidence type="ECO:0000313" key="3">
    <source>
        <dbReference type="EMBL" id="QTL97781.1"/>
    </source>
</evidence>
<dbReference type="AlphaFoldDB" id="A0A8A7K8J3"/>
<evidence type="ECO:0000259" key="2">
    <source>
        <dbReference type="Pfam" id="PF01433"/>
    </source>
</evidence>
<dbReference type="EMBL" id="CP046640">
    <property type="protein sequence ID" value="QTL97781.1"/>
    <property type="molecule type" value="Genomic_DNA"/>
</dbReference>
<organism evidence="3 4">
    <name type="scientific">Iocasia fonsfrigidae</name>
    <dbReference type="NCBI Taxonomy" id="2682810"/>
    <lineage>
        <taxon>Bacteria</taxon>
        <taxon>Bacillati</taxon>
        <taxon>Bacillota</taxon>
        <taxon>Clostridia</taxon>
        <taxon>Halanaerobiales</taxon>
        <taxon>Halanaerobiaceae</taxon>
        <taxon>Iocasia</taxon>
    </lineage>
</organism>
<feature type="transmembrane region" description="Helical" evidence="1">
    <location>
        <begin position="478"/>
        <end position="500"/>
    </location>
</feature>
<dbReference type="GO" id="GO:0008237">
    <property type="term" value="F:metallopeptidase activity"/>
    <property type="evidence" value="ECO:0007669"/>
    <property type="project" value="InterPro"/>
</dbReference>
<sequence length="505" mass="58540">MKGLKTYEKILLFFFILIFAVAIPVLADESGVEVRYNIKVKEDYFDVKAELTGVSQNEVIIAFEELFDCVEDLKFYNEDDKALDVSILDKGVYKINLAGSENINLYYNYRPDEVEHDYHYPTLISSYLHIPGESFFIRLYDRESQIGDYSDSLVKNFRLKIEELPAEWDLLTTYPVDEEGYILIHTYESLLSAGDYDRYTFSIGVSKVIIAVDSENKISFENYIDEIEDIFENYYNIFAKVPGNQNIIVLNQSRKEFNEYSSSLGGQAKKDNVIIEIGGINDNNIDRHKASVLGHIGHEVMHLWVPWGFNIAGDWSWLWEGVAEYKSYQVLQDLSLISNDEFEKALLERRLKNYYRNELKDSIDLITVSTAQEGQPGYSSMLYDKGTLLIYLLDQELHKKGRDINDFLSELYQEYGVTNKPLGNGQLVSFINAYLGDNTFTEKYVTGTAPISRYSIGLWFRYQDIVLRSYLGTPPFPYPWDLIVVLFILIFVFTLIWLIVKKVRD</sequence>